<feature type="transmembrane region" description="Helical" evidence="1">
    <location>
        <begin position="159"/>
        <end position="175"/>
    </location>
</feature>
<keyword evidence="1" id="KW-1133">Transmembrane helix</keyword>
<protein>
    <submittedName>
        <fullName evidence="2">Uncharacterized protein</fullName>
    </submittedName>
</protein>
<feature type="transmembrane region" description="Helical" evidence="1">
    <location>
        <begin position="134"/>
        <end position="152"/>
    </location>
</feature>
<keyword evidence="1" id="KW-0812">Transmembrane</keyword>
<dbReference type="Proteomes" id="UP000579647">
    <property type="component" value="Unassembled WGS sequence"/>
</dbReference>
<evidence type="ECO:0000256" key="1">
    <source>
        <dbReference type="SAM" id="Phobius"/>
    </source>
</evidence>
<name>A0A840WQB0_9ACTN</name>
<dbReference type="AlphaFoldDB" id="A0A840WQB0"/>
<keyword evidence="3" id="KW-1185">Reference proteome</keyword>
<gene>
    <name evidence="2" type="ORF">HNR07_005172</name>
</gene>
<dbReference type="RefSeq" id="WP_184367097.1">
    <property type="nucleotide sequence ID" value="NZ_BAAAKM010000041.1"/>
</dbReference>
<dbReference type="EMBL" id="JACHDO010000001">
    <property type="protein sequence ID" value="MBB5494035.1"/>
    <property type="molecule type" value="Genomic_DNA"/>
</dbReference>
<organism evidence="2 3">
    <name type="scientific">Nocardiopsis metallicus</name>
    <dbReference type="NCBI Taxonomy" id="179819"/>
    <lineage>
        <taxon>Bacteria</taxon>
        <taxon>Bacillati</taxon>
        <taxon>Actinomycetota</taxon>
        <taxon>Actinomycetes</taxon>
        <taxon>Streptosporangiales</taxon>
        <taxon>Nocardiopsidaceae</taxon>
        <taxon>Nocardiopsis</taxon>
    </lineage>
</organism>
<feature type="transmembrane region" description="Helical" evidence="1">
    <location>
        <begin position="52"/>
        <end position="71"/>
    </location>
</feature>
<reference evidence="2 3" key="1">
    <citation type="submission" date="2020-08" db="EMBL/GenBank/DDBJ databases">
        <title>Sequencing the genomes of 1000 actinobacteria strains.</title>
        <authorList>
            <person name="Klenk H.-P."/>
        </authorList>
    </citation>
    <scope>NUCLEOTIDE SEQUENCE [LARGE SCALE GENOMIC DNA]</scope>
    <source>
        <strain evidence="2 3">DSM 44598</strain>
    </source>
</reference>
<sequence>MTSPAMALTWAEIHRFARSPLVLPLVLVLLVSRTLSTWRDMTDWTIQSVDAATTLVLVGAGVMLAANLAVLRERGGGTADLLESLPLPAANRTWSVLCASLFCGAAAALLVLSLHVPTLLVGAAPAGVFRPQELAAGVLAVMLMGALGVALGRWVPSPVAAPVVLMLIVWSLFQFRDSWLLPLVPTQALPFEAARPPLWHLLYLAALVTAVSLAAVMRHRRTTGTVAAAVAASAAVVGAATLTAVPSAFEGAEPVELAGTHEGRVTVTAQASACEEHDGVDYCALPGFEPWVPLWRDAIGPVLEAAPPQAPQLEAVYQYTGYAFNDLEGGGYALVGTTWGRNGGEVEYRRAVAGSVAAFMAGFPPPDVLQSDGQGGFGCDAAGQARTVIALWLLGQTEAPVAAGTEREHMAEVGSDEVVAVELPASVFGAVSYGQAELDMAEELLADPNTQTLVHQEWERLVDVETTLEEAADVLGVAVPPGEPSGAERGTACA</sequence>
<proteinExistence type="predicted"/>
<keyword evidence="1" id="KW-0472">Membrane</keyword>
<evidence type="ECO:0000313" key="3">
    <source>
        <dbReference type="Proteomes" id="UP000579647"/>
    </source>
</evidence>
<comment type="caution">
    <text evidence="2">The sequence shown here is derived from an EMBL/GenBank/DDBJ whole genome shotgun (WGS) entry which is preliminary data.</text>
</comment>
<evidence type="ECO:0000313" key="2">
    <source>
        <dbReference type="EMBL" id="MBB5494035.1"/>
    </source>
</evidence>
<feature type="transmembrane region" description="Helical" evidence="1">
    <location>
        <begin position="92"/>
        <end position="114"/>
    </location>
</feature>
<feature type="transmembrane region" description="Helical" evidence="1">
    <location>
        <begin position="224"/>
        <end position="245"/>
    </location>
</feature>
<accession>A0A840WQB0</accession>
<feature type="transmembrane region" description="Helical" evidence="1">
    <location>
        <begin position="198"/>
        <end position="217"/>
    </location>
</feature>